<dbReference type="AlphaFoldDB" id="A0AA87ZFG7"/>
<comment type="caution">
    <text evidence="1">The sequence shown here is derived from an EMBL/GenBank/DDBJ whole genome shotgun (WGS) entry which is preliminary data.</text>
</comment>
<dbReference type="EMBL" id="BTGU01000004">
    <property type="protein sequence ID" value="GMN33607.1"/>
    <property type="molecule type" value="Genomic_DNA"/>
</dbReference>
<gene>
    <name evidence="1" type="ORF">TIFTF001_004259</name>
</gene>
<proteinExistence type="predicted"/>
<accession>A0AA87ZFG7</accession>
<keyword evidence="2" id="KW-1185">Reference proteome</keyword>
<protein>
    <submittedName>
        <fullName evidence="1">Uncharacterized protein</fullName>
    </submittedName>
</protein>
<organism evidence="1 2">
    <name type="scientific">Ficus carica</name>
    <name type="common">Common fig</name>
    <dbReference type="NCBI Taxonomy" id="3494"/>
    <lineage>
        <taxon>Eukaryota</taxon>
        <taxon>Viridiplantae</taxon>
        <taxon>Streptophyta</taxon>
        <taxon>Embryophyta</taxon>
        <taxon>Tracheophyta</taxon>
        <taxon>Spermatophyta</taxon>
        <taxon>Magnoliopsida</taxon>
        <taxon>eudicotyledons</taxon>
        <taxon>Gunneridae</taxon>
        <taxon>Pentapetalae</taxon>
        <taxon>rosids</taxon>
        <taxon>fabids</taxon>
        <taxon>Rosales</taxon>
        <taxon>Moraceae</taxon>
        <taxon>Ficeae</taxon>
        <taxon>Ficus</taxon>
    </lineage>
</organism>
<evidence type="ECO:0000313" key="1">
    <source>
        <dbReference type="EMBL" id="GMN33607.1"/>
    </source>
</evidence>
<evidence type="ECO:0000313" key="2">
    <source>
        <dbReference type="Proteomes" id="UP001187192"/>
    </source>
</evidence>
<reference evidence="1" key="1">
    <citation type="submission" date="2023-07" db="EMBL/GenBank/DDBJ databases">
        <title>draft genome sequence of fig (Ficus carica).</title>
        <authorList>
            <person name="Takahashi T."/>
            <person name="Nishimura K."/>
        </authorList>
    </citation>
    <scope>NUCLEOTIDE SEQUENCE</scope>
</reference>
<name>A0AA87ZFG7_FICCA</name>
<sequence length="47" mass="5287">MEITKIASSGGHRLALRQGSDVFDAVCTVKKERLRGGEIERKWAQEE</sequence>
<dbReference type="Proteomes" id="UP001187192">
    <property type="component" value="Unassembled WGS sequence"/>
</dbReference>